<name>A0A0U3AGV0_9ALTE</name>
<evidence type="ECO:0000256" key="4">
    <source>
        <dbReference type="ARBA" id="ARBA00022692"/>
    </source>
</evidence>
<keyword evidence="7 11" id="KW-0129">CBS domain</keyword>
<evidence type="ECO:0000256" key="9">
    <source>
        <dbReference type="ARBA" id="ARBA00037273"/>
    </source>
</evidence>
<dbReference type="AlphaFoldDB" id="A0A0U3AGV0"/>
<comment type="subcellular location">
    <subcellularLocation>
        <location evidence="1">Cell membrane</location>
        <topology evidence="1">Multi-pass membrane protein</topology>
    </subcellularLocation>
</comment>
<dbReference type="InterPro" id="IPR000644">
    <property type="entry name" value="CBS_dom"/>
</dbReference>
<dbReference type="OrthoDB" id="9797674at2"/>
<dbReference type="InterPro" id="IPR046342">
    <property type="entry name" value="CBS_dom_sf"/>
</dbReference>
<evidence type="ECO:0000256" key="13">
    <source>
        <dbReference type="SAM" id="Phobius"/>
    </source>
</evidence>
<gene>
    <name evidence="16" type="ORF">AT746_06330</name>
</gene>
<dbReference type="PANTHER" id="PTHR22777">
    <property type="entry name" value="HEMOLYSIN-RELATED"/>
    <property type="match status" value="1"/>
</dbReference>
<evidence type="ECO:0000256" key="1">
    <source>
        <dbReference type="ARBA" id="ARBA00004651"/>
    </source>
</evidence>
<dbReference type="InterPro" id="IPR005170">
    <property type="entry name" value="Transptr-assoc_dom"/>
</dbReference>
<dbReference type="InterPro" id="IPR044751">
    <property type="entry name" value="Ion_transp-like_CBS"/>
</dbReference>
<dbReference type="KEGG" id="lal:AT746_06330"/>
<feature type="transmembrane region" description="Helical" evidence="13">
    <location>
        <begin position="62"/>
        <end position="86"/>
    </location>
</feature>
<dbReference type="GO" id="GO:0050660">
    <property type="term" value="F:flavin adenine dinucleotide binding"/>
    <property type="evidence" value="ECO:0007669"/>
    <property type="project" value="InterPro"/>
</dbReference>
<keyword evidence="4 12" id="KW-0812">Transmembrane</keyword>
<comment type="similarity">
    <text evidence="2">Belongs to the UPF0053 family.</text>
</comment>
<evidence type="ECO:0000256" key="6">
    <source>
        <dbReference type="ARBA" id="ARBA00022989"/>
    </source>
</evidence>
<reference evidence="16 17" key="1">
    <citation type="submission" date="2015-12" db="EMBL/GenBank/DDBJ databases">
        <title>Complete genome of Lacimicrobium alkaliphilum KCTC 32984.</title>
        <authorList>
            <person name="Kim S.-G."/>
            <person name="Lee Y.-J."/>
        </authorList>
    </citation>
    <scope>NUCLEOTIDE SEQUENCE [LARGE SCALE GENOMIC DNA]</scope>
    <source>
        <strain evidence="16 17">YelD216</strain>
    </source>
</reference>
<dbReference type="STRING" id="1526571.AT746_06330"/>
<feature type="transmembrane region" description="Helical" evidence="13">
    <location>
        <begin position="92"/>
        <end position="109"/>
    </location>
</feature>
<evidence type="ECO:0000256" key="8">
    <source>
        <dbReference type="ARBA" id="ARBA00023136"/>
    </source>
</evidence>
<dbReference type="PROSITE" id="PS51371">
    <property type="entry name" value="CBS"/>
    <property type="match status" value="1"/>
</dbReference>
<dbReference type="EMBL" id="CP013650">
    <property type="protein sequence ID" value="ALS97921.1"/>
    <property type="molecule type" value="Genomic_DNA"/>
</dbReference>
<dbReference type="SMART" id="SM01091">
    <property type="entry name" value="CorC_HlyC"/>
    <property type="match status" value="1"/>
</dbReference>
<evidence type="ECO:0000256" key="12">
    <source>
        <dbReference type="PROSITE-ProRule" id="PRU01193"/>
    </source>
</evidence>
<dbReference type="Pfam" id="PF00571">
    <property type="entry name" value="CBS"/>
    <property type="match status" value="1"/>
</dbReference>
<evidence type="ECO:0000256" key="10">
    <source>
        <dbReference type="ARBA" id="ARBA00040729"/>
    </source>
</evidence>
<dbReference type="SUPFAM" id="SSF54631">
    <property type="entry name" value="CBS-domain pair"/>
    <property type="match status" value="1"/>
</dbReference>
<sequence length="433" mass="48502">MDEITTGSLFILLTVLIVLSAYFSSSETGMMSINRYRLKHLVKEDHSGARRVHKLLLRPDRLIGLILIGNNLVNIAASAVATIIGMRLFGDIGIAIATFALTLVILVFAEVTPKTLAALYPEKISFPSSFILLPLLKIFYPLVYIINGFTNGILILFRINPASSGGDSLSREELRTVVHEAGAMIPKQHQEMLVGILDLEKVTAEDIMIPRNEIVAIDVNDDWKSIQKQLFHSQHTRVLLYRDNIDDAVGFLHMRDALKLLTKDEFSKASLLRAVREIYFTPESTPLHTLLYKFQAAKERIGLVVDEYGDIQGLVTLEDILEEIVGDFTTTILPTHSKEVNLESDGSVLVDGSANIRDLNKEMGWQFPTEGPKTLNGLIIEHFEEIPQVNLCCRIAGYPLEIIENNENMVKSVRVMPTFYQTPTDNKAENQNN</sequence>
<dbReference type="Proteomes" id="UP000068447">
    <property type="component" value="Chromosome"/>
</dbReference>
<dbReference type="CDD" id="cd04590">
    <property type="entry name" value="CBS_pair_CorC_HlyC_assoc"/>
    <property type="match status" value="1"/>
</dbReference>
<keyword evidence="3" id="KW-1003">Cell membrane</keyword>
<evidence type="ECO:0000256" key="3">
    <source>
        <dbReference type="ARBA" id="ARBA00022475"/>
    </source>
</evidence>
<evidence type="ECO:0000313" key="16">
    <source>
        <dbReference type="EMBL" id="ALS97921.1"/>
    </source>
</evidence>
<dbReference type="Pfam" id="PF03471">
    <property type="entry name" value="CorC_HlyC"/>
    <property type="match status" value="1"/>
</dbReference>
<comment type="function">
    <text evidence="9">Plays a role in the transport of magnesium and cobalt ions.</text>
</comment>
<dbReference type="FunFam" id="3.30.465.10:FF:000010">
    <property type="entry name" value="DUF21 domain-containing protein"/>
    <property type="match status" value="1"/>
</dbReference>
<keyword evidence="8 12" id="KW-0472">Membrane</keyword>
<evidence type="ECO:0000256" key="2">
    <source>
        <dbReference type="ARBA" id="ARBA00006337"/>
    </source>
</evidence>
<feature type="domain" description="CNNM transmembrane" evidence="15">
    <location>
        <begin position="2"/>
        <end position="201"/>
    </location>
</feature>
<dbReference type="RefSeq" id="WP_062477962.1">
    <property type="nucleotide sequence ID" value="NZ_CP013650.1"/>
</dbReference>
<feature type="transmembrane region" description="Helical" evidence="13">
    <location>
        <begin position="130"/>
        <end position="157"/>
    </location>
</feature>
<evidence type="ECO:0000313" key="17">
    <source>
        <dbReference type="Proteomes" id="UP000068447"/>
    </source>
</evidence>
<evidence type="ECO:0000259" key="14">
    <source>
        <dbReference type="PROSITE" id="PS51371"/>
    </source>
</evidence>
<keyword evidence="5" id="KW-0677">Repeat</keyword>
<dbReference type="InterPro" id="IPR016169">
    <property type="entry name" value="FAD-bd_PCMH_sub2"/>
</dbReference>
<proteinExistence type="inferred from homology"/>
<evidence type="ECO:0000259" key="15">
    <source>
        <dbReference type="PROSITE" id="PS51846"/>
    </source>
</evidence>
<evidence type="ECO:0000256" key="11">
    <source>
        <dbReference type="PROSITE-ProRule" id="PRU00703"/>
    </source>
</evidence>
<feature type="transmembrane region" description="Helical" evidence="13">
    <location>
        <begin position="6"/>
        <end position="25"/>
    </location>
</feature>
<keyword evidence="17" id="KW-1185">Reference proteome</keyword>
<accession>A0A0U3AGV0</accession>
<dbReference type="SUPFAM" id="SSF56176">
    <property type="entry name" value="FAD-binding/transporter-associated domain-like"/>
    <property type="match status" value="1"/>
</dbReference>
<dbReference type="Gene3D" id="3.30.465.10">
    <property type="match status" value="1"/>
</dbReference>
<dbReference type="Pfam" id="PF01595">
    <property type="entry name" value="CNNM"/>
    <property type="match status" value="1"/>
</dbReference>
<evidence type="ECO:0000256" key="7">
    <source>
        <dbReference type="ARBA" id="ARBA00023122"/>
    </source>
</evidence>
<keyword evidence="6 12" id="KW-1133">Transmembrane helix</keyword>
<protein>
    <recommendedName>
        <fullName evidence="10">Magnesium and cobalt efflux protein CorC</fullName>
    </recommendedName>
</protein>
<organism evidence="16 17">
    <name type="scientific">Lacimicrobium alkaliphilum</name>
    <dbReference type="NCBI Taxonomy" id="1526571"/>
    <lineage>
        <taxon>Bacteria</taxon>
        <taxon>Pseudomonadati</taxon>
        <taxon>Pseudomonadota</taxon>
        <taxon>Gammaproteobacteria</taxon>
        <taxon>Alteromonadales</taxon>
        <taxon>Alteromonadaceae</taxon>
        <taxon>Lacimicrobium</taxon>
    </lineage>
</organism>
<dbReference type="NCBIfam" id="NF008604">
    <property type="entry name" value="PRK11573.1"/>
    <property type="match status" value="1"/>
</dbReference>
<evidence type="ECO:0000256" key="5">
    <source>
        <dbReference type="ARBA" id="ARBA00022737"/>
    </source>
</evidence>
<dbReference type="FunFam" id="3.10.580.10:FF:000002">
    <property type="entry name" value="Magnesium/cobalt efflux protein CorC"/>
    <property type="match status" value="1"/>
</dbReference>
<feature type="domain" description="CBS" evidence="14">
    <location>
        <begin position="274"/>
        <end position="330"/>
    </location>
</feature>
<dbReference type="InterPro" id="IPR002550">
    <property type="entry name" value="CNNM"/>
</dbReference>
<dbReference type="GO" id="GO:0005886">
    <property type="term" value="C:plasma membrane"/>
    <property type="evidence" value="ECO:0007669"/>
    <property type="project" value="UniProtKB-SubCell"/>
</dbReference>
<dbReference type="InterPro" id="IPR036318">
    <property type="entry name" value="FAD-bd_PCMH-like_sf"/>
</dbReference>
<dbReference type="PROSITE" id="PS51846">
    <property type="entry name" value="CNNM"/>
    <property type="match status" value="1"/>
</dbReference>
<dbReference type="Gene3D" id="3.10.580.10">
    <property type="entry name" value="CBS-domain"/>
    <property type="match status" value="1"/>
</dbReference>
<dbReference type="PANTHER" id="PTHR22777:SF32">
    <property type="entry name" value="UPF0053 INNER MEMBRANE PROTEIN YFJD"/>
    <property type="match status" value="1"/>
</dbReference>